<accession>A0A4P9XYT7</accession>
<evidence type="ECO:0000256" key="1">
    <source>
        <dbReference type="ARBA" id="ARBA00022729"/>
    </source>
</evidence>
<evidence type="ECO:0000256" key="2">
    <source>
        <dbReference type="ARBA" id="ARBA00023239"/>
    </source>
</evidence>
<dbReference type="Pfam" id="PF05426">
    <property type="entry name" value="Alginate_lyase"/>
    <property type="match status" value="1"/>
</dbReference>
<feature type="domain" description="Alginate lyase" evidence="3">
    <location>
        <begin position="3"/>
        <end position="281"/>
    </location>
</feature>
<name>A0A4P9XYT7_9FUNG</name>
<keyword evidence="2 4" id="KW-0456">Lyase</keyword>
<organism evidence="4 5">
    <name type="scientific">Piptocephalis cylindrospora</name>
    <dbReference type="NCBI Taxonomy" id="1907219"/>
    <lineage>
        <taxon>Eukaryota</taxon>
        <taxon>Fungi</taxon>
        <taxon>Fungi incertae sedis</taxon>
        <taxon>Zoopagomycota</taxon>
        <taxon>Zoopagomycotina</taxon>
        <taxon>Zoopagomycetes</taxon>
        <taxon>Zoopagales</taxon>
        <taxon>Piptocephalidaceae</taxon>
        <taxon>Piptocephalis</taxon>
    </lineage>
</organism>
<dbReference type="AlphaFoldDB" id="A0A4P9XYT7"/>
<dbReference type="InterPro" id="IPR008397">
    <property type="entry name" value="Alginate_lyase_dom"/>
</dbReference>
<feature type="non-terminal residue" evidence="4">
    <location>
        <position position="1"/>
    </location>
</feature>
<evidence type="ECO:0000259" key="3">
    <source>
        <dbReference type="Pfam" id="PF05426"/>
    </source>
</evidence>
<feature type="non-terminal residue" evidence="4">
    <location>
        <position position="313"/>
    </location>
</feature>
<gene>
    <name evidence="4" type="ORF">BJ684DRAFT_4362</name>
</gene>
<keyword evidence="1" id="KW-0732">Signal</keyword>
<dbReference type="Gene3D" id="1.50.10.100">
    <property type="entry name" value="Chondroitin AC/alginate lyase"/>
    <property type="match status" value="1"/>
</dbReference>
<dbReference type="Proteomes" id="UP000267251">
    <property type="component" value="Unassembled WGS sequence"/>
</dbReference>
<dbReference type="GO" id="GO:0016829">
    <property type="term" value="F:lyase activity"/>
    <property type="evidence" value="ECO:0007669"/>
    <property type="project" value="UniProtKB-KW"/>
</dbReference>
<evidence type="ECO:0000313" key="5">
    <source>
        <dbReference type="Proteomes" id="UP000267251"/>
    </source>
</evidence>
<sequence>VTPPSGDKRDFLSYAPYWWPNPTDPNGQWIQKDGVINPDILELTQQADLTAATNSMRSEALSEIFLGKSTYGMNHVVHQLRAWFTNSTTRMNPNANYGQVVRNSNPSTWVGRYEAILSVRQLAFVPSLVELVRTHSSLWRPKEDDAVMTKWAQDYLAWLLNPPFKAGASTTKNNHRTYWTCQVVEYQKFLGKHEDAAATLANFVGTYMPSQINATGGMPLEMARTRPNHYGIFNLDALVYLASFAEQVRPDTGKPYYNFWGAQSNAIKKALDFLIKNFTLDEIEIEDVDVLLRLVPTISSRYGDSNGAYAKFV</sequence>
<reference evidence="5" key="1">
    <citation type="journal article" date="2018" name="Nat. Microbiol.">
        <title>Leveraging single-cell genomics to expand the fungal tree of life.</title>
        <authorList>
            <person name="Ahrendt S.R."/>
            <person name="Quandt C.A."/>
            <person name="Ciobanu D."/>
            <person name="Clum A."/>
            <person name="Salamov A."/>
            <person name="Andreopoulos B."/>
            <person name="Cheng J.F."/>
            <person name="Woyke T."/>
            <person name="Pelin A."/>
            <person name="Henrissat B."/>
            <person name="Reynolds N.K."/>
            <person name="Benny G.L."/>
            <person name="Smith M.E."/>
            <person name="James T.Y."/>
            <person name="Grigoriev I.V."/>
        </authorList>
    </citation>
    <scope>NUCLEOTIDE SEQUENCE [LARGE SCALE GENOMIC DNA]</scope>
</reference>
<evidence type="ECO:0000313" key="4">
    <source>
        <dbReference type="EMBL" id="RKP11605.1"/>
    </source>
</evidence>
<dbReference type="SUPFAM" id="SSF48230">
    <property type="entry name" value="Chondroitin AC/alginate lyase"/>
    <property type="match status" value="1"/>
</dbReference>
<dbReference type="EMBL" id="KZ988777">
    <property type="protein sequence ID" value="RKP11605.1"/>
    <property type="molecule type" value="Genomic_DNA"/>
</dbReference>
<dbReference type="OrthoDB" id="63533at2759"/>
<dbReference type="InterPro" id="IPR008929">
    <property type="entry name" value="Chondroitin_lyas"/>
</dbReference>
<protein>
    <submittedName>
        <fullName evidence="4">Alginate lyase domain-containing protein</fullName>
    </submittedName>
</protein>
<dbReference type="GO" id="GO:0042597">
    <property type="term" value="C:periplasmic space"/>
    <property type="evidence" value="ECO:0007669"/>
    <property type="project" value="InterPro"/>
</dbReference>
<keyword evidence="5" id="KW-1185">Reference proteome</keyword>
<proteinExistence type="predicted"/>